<keyword evidence="2" id="KW-1185">Reference proteome</keyword>
<reference evidence="1" key="1">
    <citation type="journal article" date="2023" name="Mol. Phylogenet. Evol.">
        <title>Genome-scale phylogeny and comparative genomics of the fungal order Sordariales.</title>
        <authorList>
            <person name="Hensen N."/>
            <person name="Bonometti L."/>
            <person name="Westerberg I."/>
            <person name="Brannstrom I.O."/>
            <person name="Guillou S."/>
            <person name="Cros-Aarteil S."/>
            <person name="Calhoun S."/>
            <person name="Haridas S."/>
            <person name="Kuo A."/>
            <person name="Mondo S."/>
            <person name="Pangilinan J."/>
            <person name="Riley R."/>
            <person name="LaButti K."/>
            <person name="Andreopoulos B."/>
            <person name="Lipzen A."/>
            <person name="Chen C."/>
            <person name="Yan M."/>
            <person name="Daum C."/>
            <person name="Ng V."/>
            <person name="Clum A."/>
            <person name="Steindorff A."/>
            <person name="Ohm R.A."/>
            <person name="Martin F."/>
            <person name="Silar P."/>
            <person name="Natvig D.O."/>
            <person name="Lalanne C."/>
            <person name="Gautier V."/>
            <person name="Ament-Velasquez S.L."/>
            <person name="Kruys A."/>
            <person name="Hutchinson M.I."/>
            <person name="Powell A.J."/>
            <person name="Barry K."/>
            <person name="Miller A.N."/>
            <person name="Grigoriev I.V."/>
            <person name="Debuchy R."/>
            <person name="Gladieux P."/>
            <person name="Hiltunen Thoren M."/>
            <person name="Johannesson H."/>
        </authorList>
    </citation>
    <scope>NUCLEOTIDE SEQUENCE</scope>
    <source>
        <strain evidence="1">CBS 532.94</strain>
    </source>
</reference>
<evidence type="ECO:0000313" key="1">
    <source>
        <dbReference type="EMBL" id="KAK4240508.1"/>
    </source>
</evidence>
<proteinExistence type="predicted"/>
<dbReference type="Pfam" id="PF11735">
    <property type="entry name" value="CAP59_mtransfer"/>
    <property type="match status" value="1"/>
</dbReference>
<comment type="caution">
    <text evidence="1">The sequence shown here is derived from an EMBL/GenBank/DDBJ whole genome shotgun (WGS) entry which is preliminary data.</text>
</comment>
<dbReference type="PANTHER" id="PTHR34144:SF7">
    <property type="entry name" value="EXPORT PROTEIN (CAP59), PUTATIVE (AFU_ORTHOLOGUE AFUA_7G05020)-RELATED"/>
    <property type="match status" value="1"/>
</dbReference>
<accession>A0AAN7CEC2</accession>
<dbReference type="InterPro" id="IPR021047">
    <property type="entry name" value="Mannosyltransferase_CMT1"/>
</dbReference>
<gene>
    <name evidence="1" type="ORF">C8A03DRAFT_13136</name>
</gene>
<dbReference type="EMBL" id="MU860038">
    <property type="protein sequence ID" value="KAK4240508.1"/>
    <property type="molecule type" value="Genomic_DNA"/>
</dbReference>
<dbReference type="Proteomes" id="UP001303760">
    <property type="component" value="Unassembled WGS sequence"/>
</dbReference>
<sequence length="415" mass="46978">MKPKTAARRPRFVRILLARSTWQRLAQMLLIWTFIEAHLIYYRIARAELESRARAVLHKPARVYIASLHWNNEKVLRSAWNQAVVDLVKTLGPENVFVSVYESGSWDNTKGALRELDQELQKTGAGRMIILEDETHADLIARPPGEEGWIAIPGGGMAPRRIPYLSRLRNLSLQPLLELAENGTTFDHVLFLGDVVFTVSDIIALLQTNNGHYAAACSLDFSKPPLFYDTFALRDARGHEHASQTWPYFRAPESREAMLHGQPVPVTSCWNGIVAMPSSAFTGINGLRFRGIPDSLAASHLEGSECCLIHADNPASRTRGVFVNPTVRVGYKRKAYDAVHGAERSGGSWLSLGEIYFGLWRNRLARWFTTPWFKERRVRGRIERWKKEDGGREERGGFCVVDETQVVVHNGWKHV</sequence>
<protein>
    <submittedName>
        <fullName evidence="1">Glycosyltransferase</fullName>
    </submittedName>
</protein>
<evidence type="ECO:0000313" key="2">
    <source>
        <dbReference type="Proteomes" id="UP001303760"/>
    </source>
</evidence>
<reference evidence="1" key="2">
    <citation type="submission" date="2023-05" db="EMBL/GenBank/DDBJ databases">
        <authorList>
            <consortium name="Lawrence Berkeley National Laboratory"/>
            <person name="Steindorff A."/>
            <person name="Hensen N."/>
            <person name="Bonometti L."/>
            <person name="Westerberg I."/>
            <person name="Brannstrom I.O."/>
            <person name="Guillou S."/>
            <person name="Cros-Aarteil S."/>
            <person name="Calhoun S."/>
            <person name="Haridas S."/>
            <person name="Kuo A."/>
            <person name="Mondo S."/>
            <person name="Pangilinan J."/>
            <person name="Riley R."/>
            <person name="Labutti K."/>
            <person name="Andreopoulos B."/>
            <person name="Lipzen A."/>
            <person name="Chen C."/>
            <person name="Yanf M."/>
            <person name="Daum C."/>
            <person name="Ng V."/>
            <person name="Clum A."/>
            <person name="Ohm R."/>
            <person name="Martin F."/>
            <person name="Silar P."/>
            <person name="Natvig D."/>
            <person name="Lalanne C."/>
            <person name="Gautier V."/>
            <person name="Ament-Velasquez S.L."/>
            <person name="Kruys A."/>
            <person name="Hutchinson M.I."/>
            <person name="Powell A.J."/>
            <person name="Barry K."/>
            <person name="Miller A.N."/>
            <person name="Grigoriev I.V."/>
            <person name="Debuchy R."/>
            <person name="Gladieux P."/>
            <person name="Thoren M.H."/>
            <person name="Johannesson H."/>
        </authorList>
    </citation>
    <scope>NUCLEOTIDE SEQUENCE</scope>
    <source>
        <strain evidence="1">CBS 532.94</strain>
    </source>
</reference>
<name>A0AAN7CEC2_9PEZI</name>
<dbReference type="PANTHER" id="PTHR34144">
    <property type="entry name" value="CHROMOSOME 8, WHOLE GENOME SHOTGUN SEQUENCE"/>
    <property type="match status" value="1"/>
</dbReference>
<dbReference type="AlphaFoldDB" id="A0AAN7CEC2"/>
<organism evidence="1 2">
    <name type="scientific">Achaetomium macrosporum</name>
    <dbReference type="NCBI Taxonomy" id="79813"/>
    <lineage>
        <taxon>Eukaryota</taxon>
        <taxon>Fungi</taxon>
        <taxon>Dikarya</taxon>
        <taxon>Ascomycota</taxon>
        <taxon>Pezizomycotina</taxon>
        <taxon>Sordariomycetes</taxon>
        <taxon>Sordariomycetidae</taxon>
        <taxon>Sordariales</taxon>
        <taxon>Chaetomiaceae</taxon>
        <taxon>Achaetomium</taxon>
    </lineage>
</organism>